<name>B4G8D0_DROPE</name>
<dbReference type="OrthoDB" id="3626597at2759"/>
<dbReference type="AlphaFoldDB" id="B4G8D0"/>
<sequence>MRLLWLCAATLVVLANAGTLKDTPKLRFDNYGVYKLTIRNRIQLALIEKIGEISNKTPLPQNSKTTTRISWRWRGLCHRHRRPALRHCLPLWHHSRCPFVLPAPYEVFRMY</sequence>
<reference evidence="2 3" key="1">
    <citation type="journal article" date="2007" name="Nature">
        <title>Evolution of genes and genomes on the Drosophila phylogeny.</title>
        <authorList>
            <consortium name="Drosophila 12 Genomes Consortium"/>
            <person name="Clark A.G."/>
            <person name="Eisen M.B."/>
            <person name="Smith D.R."/>
            <person name="Bergman C.M."/>
            <person name="Oliver B."/>
            <person name="Markow T.A."/>
            <person name="Kaufman T.C."/>
            <person name="Kellis M."/>
            <person name="Gelbart W."/>
            <person name="Iyer V.N."/>
            <person name="Pollard D.A."/>
            <person name="Sackton T.B."/>
            <person name="Larracuente A.M."/>
            <person name="Singh N.D."/>
            <person name="Abad J.P."/>
            <person name="Abt D.N."/>
            <person name="Adryan B."/>
            <person name="Aguade M."/>
            <person name="Akashi H."/>
            <person name="Anderson W.W."/>
            <person name="Aquadro C.F."/>
            <person name="Ardell D.H."/>
            <person name="Arguello R."/>
            <person name="Artieri C.G."/>
            <person name="Barbash D.A."/>
            <person name="Barker D."/>
            <person name="Barsanti P."/>
            <person name="Batterham P."/>
            <person name="Batzoglou S."/>
            <person name="Begun D."/>
            <person name="Bhutkar A."/>
            <person name="Blanco E."/>
            <person name="Bosak S.A."/>
            <person name="Bradley R.K."/>
            <person name="Brand A.D."/>
            <person name="Brent M.R."/>
            <person name="Brooks A.N."/>
            <person name="Brown R.H."/>
            <person name="Butlin R.K."/>
            <person name="Caggese C."/>
            <person name="Calvi B.R."/>
            <person name="Bernardo de Carvalho A."/>
            <person name="Caspi A."/>
            <person name="Castrezana S."/>
            <person name="Celniker S.E."/>
            <person name="Chang J.L."/>
            <person name="Chapple C."/>
            <person name="Chatterji S."/>
            <person name="Chinwalla A."/>
            <person name="Civetta A."/>
            <person name="Clifton S.W."/>
            <person name="Comeron J.M."/>
            <person name="Costello J.C."/>
            <person name="Coyne J.A."/>
            <person name="Daub J."/>
            <person name="David R.G."/>
            <person name="Delcher A.L."/>
            <person name="Delehaunty K."/>
            <person name="Do C.B."/>
            <person name="Ebling H."/>
            <person name="Edwards K."/>
            <person name="Eickbush T."/>
            <person name="Evans J.D."/>
            <person name="Filipski A."/>
            <person name="Findeiss S."/>
            <person name="Freyhult E."/>
            <person name="Fulton L."/>
            <person name="Fulton R."/>
            <person name="Garcia A.C."/>
            <person name="Gardiner A."/>
            <person name="Garfield D.A."/>
            <person name="Garvin B.E."/>
            <person name="Gibson G."/>
            <person name="Gilbert D."/>
            <person name="Gnerre S."/>
            <person name="Godfrey J."/>
            <person name="Good R."/>
            <person name="Gotea V."/>
            <person name="Gravely B."/>
            <person name="Greenberg A.J."/>
            <person name="Griffiths-Jones S."/>
            <person name="Gross S."/>
            <person name="Guigo R."/>
            <person name="Gustafson E.A."/>
            <person name="Haerty W."/>
            <person name="Hahn M.W."/>
            <person name="Halligan D.L."/>
            <person name="Halpern A.L."/>
            <person name="Halter G.M."/>
            <person name="Han M.V."/>
            <person name="Heger A."/>
            <person name="Hillier L."/>
            <person name="Hinrichs A.S."/>
            <person name="Holmes I."/>
            <person name="Hoskins R.A."/>
            <person name="Hubisz M.J."/>
            <person name="Hultmark D."/>
            <person name="Huntley M.A."/>
            <person name="Jaffe D.B."/>
            <person name="Jagadeeshan S."/>
            <person name="Jeck W.R."/>
            <person name="Johnson J."/>
            <person name="Jones C.D."/>
            <person name="Jordan W.C."/>
            <person name="Karpen G.H."/>
            <person name="Kataoka E."/>
            <person name="Keightley P.D."/>
            <person name="Kheradpour P."/>
            <person name="Kirkness E.F."/>
            <person name="Koerich L.B."/>
            <person name="Kristiansen K."/>
            <person name="Kudrna D."/>
            <person name="Kulathinal R.J."/>
            <person name="Kumar S."/>
            <person name="Kwok R."/>
            <person name="Lander E."/>
            <person name="Langley C.H."/>
            <person name="Lapoint R."/>
            <person name="Lazzaro B.P."/>
            <person name="Lee S.J."/>
            <person name="Levesque L."/>
            <person name="Li R."/>
            <person name="Lin C.F."/>
            <person name="Lin M.F."/>
            <person name="Lindblad-Toh K."/>
            <person name="Llopart A."/>
            <person name="Long M."/>
            <person name="Low L."/>
            <person name="Lozovsky E."/>
            <person name="Lu J."/>
            <person name="Luo M."/>
            <person name="Machado C.A."/>
            <person name="Makalowski W."/>
            <person name="Marzo M."/>
            <person name="Matsuda M."/>
            <person name="Matzkin L."/>
            <person name="McAllister B."/>
            <person name="McBride C.S."/>
            <person name="McKernan B."/>
            <person name="McKernan K."/>
            <person name="Mendez-Lago M."/>
            <person name="Minx P."/>
            <person name="Mollenhauer M.U."/>
            <person name="Montooth K."/>
            <person name="Mount S.M."/>
            <person name="Mu X."/>
            <person name="Myers E."/>
            <person name="Negre B."/>
            <person name="Newfeld S."/>
            <person name="Nielsen R."/>
            <person name="Noor M.A."/>
            <person name="O'Grady P."/>
            <person name="Pachter L."/>
            <person name="Papaceit M."/>
            <person name="Parisi M.J."/>
            <person name="Parisi M."/>
            <person name="Parts L."/>
            <person name="Pedersen J.S."/>
            <person name="Pesole G."/>
            <person name="Phillippy A.M."/>
            <person name="Ponting C.P."/>
            <person name="Pop M."/>
            <person name="Porcelli D."/>
            <person name="Powell J.R."/>
            <person name="Prohaska S."/>
            <person name="Pruitt K."/>
            <person name="Puig M."/>
            <person name="Quesneville H."/>
            <person name="Ram K.R."/>
            <person name="Rand D."/>
            <person name="Rasmussen M.D."/>
            <person name="Reed L.K."/>
            <person name="Reenan R."/>
            <person name="Reily A."/>
            <person name="Remington K.A."/>
            <person name="Rieger T.T."/>
            <person name="Ritchie M.G."/>
            <person name="Robin C."/>
            <person name="Rogers Y.H."/>
            <person name="Rohde C."/>
            <person name="Rozas J."/>
            <person name="Rubenfield M.J."/>
            <person name="Ruiz A."/>
            <person name="Russo S."/>
            <person name="Salzberg S.L."/>
            <person name="Sanchez-Gracia A."/>
            <person name="Saranga D.J."/>
            <person name="Sato H."/>
            <person name="Schaeffer S.W."/>
            <person name="Schatz M.C."/>
            <person name="Schlenke T."/>
            <person name="Schwartz R."/>
            <person name="Segarra C."/>
            <person name="Singh R.S."/>
            <person name="Sirot L."/>
            <person name="Sirota M."/>
            <person name="Sisneros N.B."/>
            <person name="Smith C.D."/>
            <person name="Smith T.F."/>
            <person name="Spieth J."/>
            <person name="Stage D.E."/>
            <person name="Stark A."/>
            <person name="Stephan W."/>
            <person name="Strausberg R.L."/>
            <person name="Strempel S."/>
            <person name="Sturgill D."/>
            <person name="Sutton G."/>
            <person name="Sutton G.G."/>
            <person name="Tao W."/>
            <person name="Teichmann S."/>
            <person name="Tobari Y.N."/>
            <person name="Tomimura Y."/>
            <person name="Tsolas J.M."/>
            <person name="Valente V.L."/>
            <person name="Venter E."/>
            <person name="Venter J.C."/>
            <person name="Vicario S."/>
            <person name="Vieira F.G."/>
            <person name="Vilella A.J."/>
            <person name="Villasante A."/>
            <person name="Walenz B."/>
            <person name="Wang J."/>
            <person name="Wasserman M."/>
            <person name="Watts T."/>
            <person name="Wilson D."/>
            <person name="Wilson R.K."/>
            <person name="Wing R.A."/>
            <person name="Wolfner M.F."/>
            <person name="Wong A."/>
            <person name="Wong G.K."/>
            <person name="Wu C.I."/>
            <person name="Wu G."/>
            <person name="Yamamoto D."/>
            <person name="Yang H.P."/>
            <person name="Yang S.P."/>
            <person name="Yorke J.A."/>
            <person name="Yoshida K."/>
            <person name="Zdobnov E."/>
            <person name="Zhang P."/>
            <person name="Zhang Y."/>
            <person name="Zimin A.V."/>
            <person name="Baldwin J."/>
            <person name="Abdouelleil A."/>
            <person name="Abdulkadir J."/>
            <person name="Abebe A."/>
            <person name="Abera B."/>
            <person name="Abreu J."/>
            <person name="Acer S.C."/>
            <person name="Aftuck L."/>
            <person name="Alexander A."/>
            <person name="An P."/>
            <person name="Anderson E."/>
            <person name="Anderson S."/>
            <person name="Arachi H."/>
            <person name="Azer M."/>
            <person name="Bachantsang P."/>
            <person name="Barry A."/>
            <person name="Bayul T."/>
            <person name="Berlin A."/>
            <person name="Bessette D."/>
            <person name="Bloom T."/>
            <person name="Blye J."/>
            <person name="Boguslavskiy L."/>
            <person name="Bonnet C."/>
            <person name="Boukhgalter B."/>
            <person name="Bourzgui I."/>
            <person name="Brown A."/>
            <person name="Cahill P."/>
            <person name="Channer S."/>
            <person name="Cheshatsang Y."/>
            <person name="Chuda L."/>
            <person name="Citroen M."/>
            <person name="Collymore A."/>
            <person name="Cooke P."/>
            <person name="Costello M."/>
            <person name="D'Aco K."/>
            <person name="Daza R."/>
            <person name="De Haan G."/>
            <person name="DeGray S."/>
            <person name="DeMaso C."/>
            <person name="Dhargay N."/>
            <person name="Dooley K."/>
            <person name="Dooley E."/>
            <person name="Doricent M."/>
            <person name="Dorje P."/>
            <person name="Dorjee K."/>
            <person name="Dupes A."/>
            <person name="Elong R."/>
            <person name="Falk J."/>
            <person name="Farina A."/>
            <person name="Faro S."/>
            <person name="Ferguson D."/>
            <person name="Fisher S."/>
            <person name="Foley C.D."/>
            <person name="Franke A."/>
            <person name="Friedrich D."/>
            <person name="Gadbois L."/>
            <person name="Gearin G."/>
            <person name="Gearin C.R."/>
            <person name="Giannoukos G."/>
            <person name="Goode T."/>
            <person name="Graham J."/>
            <person name="Grandbois E."/>
            <person name="Grewal S."/>
            <person name="Gyaltsen K."/>
            <person name="Hafez N."/>
            <person name="Hagos B."/>
            <person name="Hall J."/>
            <person name="Henson C."/>
            <person name="Hollinger A."/>
            <person name="Honan T."/>
            <person name="Huard M.D."/>
            <person name="Hughes L."/>
            <person name="Hurhula B."/>
            <person name="Husby M.E."/>
            <person name="Kamat A."/>
            <person name="Kanga B."/>
            <person name="Kashin S."/>
            <person name="Khazanovich D."/>
            <person name="Kisner P."/>
            <person name="Lance K."/>
            <person name="Lara M."/>
            <person name="Lee W."/>
            <person name="Lennon N."/>
            <person name="Letendre F."/>
            <person name="LeVine R."/>
            <person name="Lipovsky A."/>
            <person name="Liu X."/>
            <person name="Liu J."/>
            <person name="Liu S."/>
            <person name="Lokyitsang T."/>
            <person name="Lokyitsang Y."/>
            <person name="Lubonja R."/>
            <person name="Lui A."/>
            <person name="MacDonald P."/>
            <person name="Magnisalis V."/>
            <person name="Maru K."/>
            <person name="Matthews C."/>
            <person name="McCusker W."/>
            <person name="McDonough S."/>
            <person name="Mehta T."/>
            <person name="Meldrim J."/>
            <person name="Meneus L."/>
            <person name="Mihai O."/>
            <person name="Mihalev A."/>
            <person name="Mihova T."/>
            <person name="Mittelman R."/>
            <person name="Mlenga V."/>
            <person name="Montmayeur A."/>
            <person name="Mulrain L."/>
            <person name="Navidi A."/>
            <person name="Naylor J."/>
            <person name="Negash T."/>
            <person name="Nguyen T."/>
            <person name="Nguyen N."/>
            <person name="Nicol R."/>
            <person name="Norbu C."/>
            <person name="Norbu N."/>
            <person name="Novod N."/>
            <person name="O'Neill B."/>
            <person name="Osman S."/>
            <person name="Markiewicz E."/>
            <person name="Oyono O.L."/>
            <person name="Patti C."/>
            <person name="Phunkhang P."/>
            <person name="Pierre F."/>
            <person name="Priest M."/>
            <person name="Raghuraman S."/>
            <person name="Rege F."/>
            <person name="Reyes R."/>
            <person name="Rise C."/>
            <person name="Rogov P."/>
            <person name="Ross K."/>
            <person name="Ryan E."/>
            <person name="Settipalli S."/>
            <person name="Shea T."/>
            <person name="Sherpa N."/>
            <person name="Shi L."/>
            <person name="Shih D."/>
            <person name="Sparrow T."/>
            <person name="Spaulding J."/>
            <person name="Stalker J."/>
            <person name="Stange-Thomann N."/>
            <person name="Stavropoulos S."/>
            <person name="Stone C."/>
            <person name="Strader C."/>
            <person name="Tesfaye S."/>
            <person name="Thomson T."/>
            <person name="Thoulutsang Y."/>
            <person name="Thoulutsang D."/>
            <person name="Topham K."/>
            <person name="Topping I."/>
            <person name="Tsamla T."/>
            <person name="Vassiliev H."/>
            <person name="Vo A."/>
            <person name="Wangchuk T."/>
            <person name="Wangdi T."/>
            <person name="Weiand M."/>
            <person name="Wilkinson J."/>
            <person name="Wilson A."/>
            <person name="Yadav S."/>
            <person name="Young G."/>
            <person name="Yu Q."/>
            <person name="Zembek L."/>
            <person name="Zhong D."/>
            <person name="Zimmer A."/>
            <person name="Zwirko Z."/>
            <person name="Jaffe D.B."/>
            <person name="Alvarez P."/>
            <person name="Brockman W."/>
            <person name="Butler J."/>
            <person name="Chin C."/>
            <person name="Gnerre S."/>
            <person name="Grabherr M."/>
            <person name="Kleber M."/>
            <person name="Mauceli E."/>
            <person name="MacCallum I."/>
        </authorList>
    </citation>
    <scope>NUCLEOTIDE SEQUENCE [LARGE SCALE GENOMIC DNA]</scope>
    <source>
        <strain evidence="3">MSH-3 / Tucson 14011-0111.49</strain>
    </source>
</reference>
<proteinExistence type="predicted"/>
<keyword evidence="3" id="KW-1185">Reference proteome</keyword>
<accession>B4G8D0</accession>
<evidence type="ECO:0000256" key="1">
    <source>
        <dbReference type="SAM" id="SignalP"/>
    </source>
</evidence>
<feature type="chain" id="PRO_5002803250" evidence="1">
    <location>
        <begin position="18"/>
        <end position="111"/>
    </location>
</feature>
<dbReference type="EMBL" id="CH479180">
    <property type="protein sequence ID" value="EDW28610.1"/>
    <property type="molecule type" value="Genomic_DNA"/>
</dbReference>
<protein>
    <submittedName>
        <fullName evidence="2">GL18861</fullName>
    </submittedName>
</protein>
<feature type="signal peptide" evidence="1">
    <location>
        <begin position="1"/>
        <end position="17"/>
    </location>
</feature>
<dbReference type="HOGENOM" id="CLU_2160976_0_0_1"/>
<organism evidence="3">
    <name type="scientific">Drosophila persimilis</name>
    <name type="common">Fruit fly</name>
    <dbReference type="NCBI Taxonomy" id="7234"/>
    <lineage>
        <taxon>Eukaryota</taxon>
        <taxon>Metazoa</taxon>
        <taxon>Ecdysozoa</taxon>
        <taxon>Arthropoda</taxon>
        <taxon>Hexapoda</taxon>
        <taxon>Insecta</taxon>
        <taxon>Pterygota</taxon>
        <taxon>Neoptera</taxon>
        <taxon>Endopterygota</taxon>
        <taxon>Diptera</taxon>
        <taxon>Brachycera</taxon>
        <taxon>Muscomorpha</taxon>
        <taxon>Ephydroidea</taxon>
        <taxon>Drosophilidae</taxon>
        <taxon>Drosophila</taxon>
        <taxon>Sophophora</taxon>
    </lineage>
</organism>
<keyword evidence="1" id="KW-0732">Signal</keyword>
<gene>
    <name evidence="2" type="primary">Dper\GL18861</name>
    <name evidence="2" type="ORF">Dper_GL18861</name>
</gene>
<dbReference type="STRING" id="7234.B4G8D0"/>
<dbReference type="eggNOG" id="KOG2650">
    <property type="taxonomic scope" value="Eukaryota"/>
</dbReference>
<evidence type="ECO:0000313" key="3">
    <source>
        <dbReference type="Proteomes" id="UP000008744"/>
    </source>
</evidence>
<dbReference type="Proteomes" id="UP000008744">
    <property type="component" value="Unassembled WGS sequence"/>
</dbReference>
<evidence type="ECO:0000313" key="2">
    <source>
        <dbReference type="EMBL" id="EDW28610.1"/>
    </source>
</evidence>